<evidence type="ECO:0000259" key="1">
    <source>
        <dbReference type="PROSITE" id="PS50943"/>
    </source>
</evidence>
<dbReference type="InterPro" id="IPR053163">
    <property type="entry name" value="HTH-type_regulator_Rgg"/>
</dbReference>
<dbReference type="Proteomes" id="UP001549019">
    <property type="component" value="Unassembled WGS sequence"/>
</dbReference>
<reference evidence="2 3" key="1">
    <citation type="submission" date="2024-05" db="EMBL/GenBank/DDBJ databases">
        <title>Genomic Encyclopedia of Type Strains, Phase IV (KMG-IV): sequencing the most valuable type-strain genomes for metagenomic binning, comparative biology and taxonomic classification.</title>
        <authorList>
            <person name="Goeker M."/>
        </authorList>
    </citation>
    <scope>NUCLEOTIDE SEQUENCE [LARGE SCALE GENOMIC DNA]</scope>
    <source>
        <strain evidence="2 3">DSM 25286</strain>
    </source>
</reference>
<dbReference type="Gene3D" id="1.25.40.10">
    <property type="entry name" value="Tetratricopeptide repeat domain"/>
    <property type="match status" value="1"/>
</dbReference>
<dbReference type="PROSITE" id="PS50943">
    <property type="entry name" value="HTH_CROC1"/>
    <property type="match status" value="1"/>
</dbReference>
<protein>
    <submittedName>
        <fullName evidence="2">Transcriptional regulator with XRE-family HTH domain</fullName>
    </submittedName>
</protein>
<dbReference type="SUPFAM" id="SSF47413">
    <property type="entry name" value="lambda repressor-like DNA-binding domains"/>
    <property type="match status" value="1"/>
</dbReference>
<keyword evidence="3" id="KW-1185">Reference proteome</keyword>
<dbReference type="InterPro" id="IPR010982">
    <property type="entry name" value="Lambda_DNA-bd_dom_sf"/>
</dbReference>
<feature type="domain" description="HTH cro/C1-type" evidence="1">
    <location>
        <begin position="8"/>
        <end position="61"/>
    </location>
</feature>
<gene>
    <name evidence="2" type="ORF">ABHD89_001082</name>
</gene>
<sequence length="278" mass="32782">MKTIGDKIRRERIRQGISQKKLSLGICSQSSLSRLENNDMSLSMRKVNQILERLGLSFMDLAADEGTVKGETFLKGLDKTRHHDDYDGMEAILRHHHGIKAPGEKSIMYMKWHHGLVALHKKDYGESEKQLRHAIYIAEKFKFRNHLPELYMTMGDIKHFLEEPPLKYYTGAYKIYRELNLTDFRLEIKILYHLIVCNSNEGQHHQVILKCKKAINILSRNFSSYMMCDIYDLWFKALAGLNEEEEYTRLRCRTHIIFEQHSCLDMWEKLENYPAVNN</sequence>
<dbReference type="InterPro" id="IPR011990">
    <property type="entry name" value="TPR-like_helical_dom_sf"/>
</dbReference>
<comment type="caution">
    <text evidence="2">The sequence shown here is derived from an EMBL/GenBank/DDBJ whole genome shotgun (WGS) entry which is preliminary data.</text>
</comment>
<dbReference type="CDD" id="cd00093">
    <property type="entry name" value="HTH_XRE"/>
    <property type="match status" value="1"/>
</dbReference>
<dbReference type="Pfam" id="PF01381">
    <property type="entry name" value="HTH_3"/>
    <property type="match status" value="1"/>
</dbReference>
<dbReference type="SUPFAM" id="SSF48452">
    <property type="entry name" value="TPR-like"/>
    <property type="match status" value="1"/>
</dbReference>
<dbReference type="PANTHER" id="PTHR37038">
    <property type="entry name" value="TRANSCRIPTIONAL REGULATOR-RELATED"/>
    <property type="match status" value="1"/>
</dbReference>
<evidence type="ECO:0000313" key="2">
    <source>
        <dbReference type="EMBL" id="MET3110680.1"/>
    </source>
</evidence>
<dbReference type="SMART" id="SM00530">
    <property type="entry name" value="HTH_XRE"/>
    <property type="match status" value="1"/>
</dbReference>
<evidence type="ECO:0000313" key="3">
    <source>
        <dbReference type="Proteomes" id="UP001549019"/>
    </source>
</evidence>
<dbReference type="InterPro" id="IPR001387">
    <property type="entry name" value="Cro/C1-type_HTH"/>
</dbReference>
<proteinExistence type="predicted"/>
<dbReference type="RefSeq" id="WP_230821561.1">
    <property type="nucleotide sequence ID" value="NZ_JAJNCU010000003.1"/>
</dbReference>
<name>A0ABV2E9E0_9STAP</name>
<dbReference type="EMBL" id="JBDZDV010000002">
    <property type="protein sequence ID" value="MET3110680.1"/>
    <property type="molecule type" value="Genomic_DNA"/>
</dbReference>
<accession>A0ABV2E9E0</accession>
<organism evidence="2 3">
    <name type="scientific">Salinicoccus halitifaciens</name>
    <dbReference type="NCBI Taxonomy" id="1073415"/>
    <lineage>
        <taxon>Bacteria</taxon>
        <taxon>Bacillati</taxon>
        <taxon>Bacillota</taxon>
        <taxon>Bacilli</taxon>
        <taxon>Bacillales</taxon>
        <taxon>Staphylococcaceae</taxon>
        <taxon>Salinicoccus</taxon>
    </lineage>
</organism>